<dbReference type="PROSITE" id="PS51257">
    <property type="entry name" value="PROKAR_LIPOPROTEIN"/>
    <property type="match status" value="1"/>
</dbReference>
<gene>
    <name evidence="2" type="ORF">ACFSDE_19035</name>
</gene>
<reference evidence="3" key="1">
    <citation type="journal article" date="2019" name="Int. J. Syst. Evol. Microbiol.">
        <title>The Global Catalogue of Microorganisms (GCM) 10K type strain sequencing project: providing services to taxonomists for standard genome sequencing and annotation.</title>
        <authorList>
            <consortium name="The Broad Institute Genomics Platform"/>
            <consortium name="The Broad Institute Genome Sequencing Center for Infectious Disease"/>
            <person name="Wu L."/>
            <person name="Ma J."/>
        </authorList>
    </citation>
    <scope>NUCLEOTIDE SEQUENCE [LARGE SCALE GENOMIC DNA]</scope>
    <source>
        <strain evidence="3">CGMCC 1.12477</strain>
    </source>
</reference>
<dbReference type="RefSeq" id="WP_343921474.1">
    <property type="nucleotide sequence ID" value="NZ_BAAAJT010000003.1"/>
</dbReference>
<accession>A0ABW4TSM2</accession>
<evidence type="ECO:0000256" key="1">
    <source>
        <dbReference type="SAM" id="SignalP"/>
    </source>
</evidence>
<protein>
    <recommendedName>
        <fullName evidence="4">Peptidase MA-like domain-containing protein</fullName>
    </recommendedName>
</protein>
<evidence type="ECO:0000313" key="2">
    <source>
        <dbReference type="EMBL" id="MFD1948906.1"/>
    </source>
</evidence>
<comment type="caution">
    <text evidence="2">The sequence shown here is derived from an EMBL/GenBank/DDBJ whole genome shotgun (WGS) entry which is preliminary data.</text>
</comment>
<proteinExistence type="predicted"/>
<dbReference type="Proteomes" id="UP001597351">
    <property type="component" value="Unassembled WGS sequence"/>
</dbReference>
<organism evidence="2 3">
    <name type="scientific">Nocardioides aestuarii</name>
    <dbReference type="NCBI Taxonomy" id="252231"/>
    <lineage>
        <taxon>Bacteria</taxon>
        <taxon>Bacillati</taxon>
        <taxon>Actinomycetota</taxon>
        <taxon>Actinomycetes</taxon>
        <taxon>Propionibacteriales</taxon>
        <taxon>Nocardioidaceae</taxon>
        <taxon>Nocardioides</taxon>
    </lineage>
</organism>
<dbReference type="EMBL" id="JBHUGD010000004">
    <property type="protein sequence ID" value="MFD1948906.1"/>
    <property type="molecule type" value="Genomic_DNA"/>
</dbReference>
<evidence type="ECO:0008006" key="4">
    <source>
        <dbReference type="Google" id="ProtNLM"/>
    </source>
</evidence>
<keyword evidence="3" id="KW-1185">Reference proteome</keyword>
<evidence type="ECO:0000313" key="3">
    <source>
        <dbReference type="Proteomes" id="UP001597351"/>
    </source>
</evidence>
<sequence>MPSTRPDRPAMLAAVAATTVLVLAGCSLDPAPAGPAATGAASGTRVAPEAARGIAALLDRRAAAVRRGDAAAYGRGVGGSRARQDRWFDNVVQLPASTVGFSLEPASLVRDGDGWWGTVRVELRLRGYDAMPVVTRDRYRFVRDGRRFRVTSMTDAAWERRNRVQPQPWDLERVVVRERAGVLGMFDAGSADRADELVSAVADAVATIGPRLPIAWDGRVVVYALSDPAFVSGLEGVPGGDPLAVDGLAFPVVAGPDGAGASEVASTRVVLNPRILSVPEASRDRLLRHELVHVALGERDDRIPVWLSEGLAEYLSVQTLPTSERLVPAEALTAARRGLSALPDGETFNGPASQANYGVAWWVCEAVAETWGEQMLWTLVEELDGVADPVRRLEQLLGVDEQRLLDDAARMMLATYS</sequence>
<feature type="chain" id="PRO_5046479879" description="Peptidase MA-like domain-containing protein" evidence="1">
    <location>
        <begin position="25"/>
        <end position="417"/>
    </location>
</feature>
<name>A0ABW4TSM2_9ACTN</name>
<feature type="signal peptide" evidence="1">
    <location>
        <begin position="1"/>
        <end position="24"/>
    </location>
</feature>
<keyword evidence="1" id="KW-0732">Signal</keyword>